<name>A0ABU2WG89_9GAMM</name>
<organism evidence="6 7">
    <name type="scientific">Banduia mediterranea</name>
    <dbReference type="NCBI Taxonomy" id="3075609"/>
    <lineage>
        <taxon>Bacteria</taxon>
        <taxon>Pseudomonadati</taxon>
        <taxon>Pseudomonadota</taxon>
        <taxon>Gammaproteobacteria</taxon>
        <taxon>Nevskiales</taxon>
        <taxon>Algiphilaceae</taxon>
        <taxon>Banduia</taxon>
    </lineage>
</organism>
<dbReference type="Pfam" id="PF25183">
    <property type="entry name" value="OMP_b-brl_4"/>
    <property type="match status" value="1"/>
</dbReference>
<evidence type="ECO:0000256" key="4">
    <source>
        <dbReference type="SAM" id="SignalP"/>
    </source>
</evidence>
<dbReference type="EMBL" id="JAVRIC010000004">
    <property type="protein sequence ID" value="MDT0496649.1"/>
    <property type="molecule type" value="Genomic_DNA"/>
</dbReference>
<dbReference type="InterPro" id="IPR057601">
    <property type="entry name" value="Oar-like_b-barrel"/>
</dbReference>
<gene>
    <name evidence="6" type="ORF">RM530_04640</name>
</gene>
<keyword evidence="7" id="KW-1185">Reference proteome</keyword>
<sequence>MKVRKGHRGRAIVSSALKGALVASAFGLASPIFAQSNAEGFVYGEAPAGSSVVLKNVDTGYSRTVTAGQSGDFRANSIPVGKYVVIVDGQEDQSFTVRIGQGTLVSLGGSNQSAVELGTTTVSAAAISPIDVSSSELAFNIDEAQLDALPLGRNITSVALLAPGTIQGDDGFGNLASFGGSTVAENQYFLNGFNISDLRTRLGPSNVPFEFFQDFQVKTGGYSAEFGRSTGGIVNAVSKRGTNEWEAGMSAFYQDDSWSETSPNVLDANGSSQYLYFNEADYRQETQANFYAGGPIIRDKLFIFALANLRNIQDNGVLKTGDYSQSFARGSRYGESHISSPFYAAKLDWAIAQGHNFEITYFKDESITSRYNYTFDLDVGVATDATGQLDFNSGGETQIYRYTGQITDAFTASALYGKGTDDTSVIPSNTDCPNVTEVQDGDDAVSRQKGCYVGSSTLDKDTREAYRLDFQYYLGDFGVFGSHSLRFGADREENESFSATALSGGSSYEVYLNQSAGSSVGGIQVNEPGDYVAIIDFSNNGTINETLSAYYVEDQWQITPRLSATIGFRQESFKLENTLGDTFLDLDGDIAPRLGLAFDVFGDGNTKVFASYGRYYIPTSTQVAVRNGTGEFYRTQVYDFEGYSADQTERPMTGDDLIGEAVTADGDVANTLQLVSGDVDPSYQDEIVVGFESTLPENIFGKKATGGIRYVYRELGQTLEDIAIDEGLNRTLAGRDDVNMQSCTFPNVRTAFACGFDFYFITNPGGDVTAYIPTDSATGNLDAYGDGPLVPVELSADALGYPEAERKYHAVELTYDKVWGTEWFIQASYTWSQSYGNYEGFVNSVVEQEDVAITQDFDQPGFTEGAYGWLSNDRRHKIKLSGAYKPTDEWQIGAFFQAYSGRPLSAYGFYPDASRPEYYYAQFSYYTNNEQFSEDGSSVLVPRGSAGRTDWVYKLDLSVTYTPNVFDNKLSVGVDVFNVFNSDASLEENETSETGSGASNANYRATASFQTPRYMRARLEYRF</sequence>
<keyword evidence="3" id="KW-0998">Cell outer membrane</keyword>
<evidence type="ECO:0000256" key="2">
    <source>
        <dbReference type="ARBA" id="ARBA00023136"/>
    </source>
</evidence>
<evidence type="ECO:0000259" key="5">
    <source>
        <dbReference type="Pfam" id="PF25183"/>
    </source>
</evidence>
<protein>
    <recommendedName>
        <fullName evidence="5">TonB-dependent transporter Oar-like beta-barrel domain-containing protein</fullName>
    </recommendedName>
</protein>
<keyword evidence="2" id="KW-0472">Membrane</keyword>
<comment type="subcellular location">
    <subcellularLocation>
        <location evidence="1">Cell outer membrane</location>
    </subcellularLocation>
</comment>
<reference evidence="6 7" key="1">
    <citation type="submission" date="2023-09" db="EMBL/GenBank/DDBJ databases">
        <authorList>
            <person name="Rey-Velasco X."/>
        </authorList>
    </citation>
    <scope>NUCLEOTIDE SEQUENCE [LARGE SCALE GENOMIC DNA]</scope>
    <source>
        <strain evidence="6 7">W345</strain>
    </source>
</reference>
<evidence type="ECO:0000256" key="3">
    <source>
        <dbReference type="ARBA" id="ARBA00023237"/>
    </source>
</evidence>
<proteinExistence type="predicted"/>
<evidence type="ECO:0000256" key="1">
    <source>
        <dbReference type="ARBA" id="ARBA00004442"/>
    </source>
</evidence>
<accession>A0ABU2WG89</accession>
<dbReference type="InterPro" id="IPR036942">
    <property type="entry name" value="Beta-barrel_TonB_sf"/>
</dbReference>
<feature type="chain" id="PRO_5045489241" description="TonB-dependent transporter Oar-like beta-barrel domain-containing protein" evidence="4">
    <location>
        <begin position="35"/>
        <end position="1023"/>
    </location>
</feature>
<feature type="signal peptide" evidence="4">
    <location>
        <begin position="1"/>
        <end position="34"/>
    </location>
</feature>
<keyword evidence="4" id="KW-0732">Signal</keyword>
<dbReference type="RefSeq" id="WP_311364037.1">
    <property type="nucleotide sequence ID" value="NZ_JAVRIC010000004.1"/>
</dbReference>
<evidence type="ECO:0000313" key="6">
    <source>
        <dbReference type="EMBL" id="MDT0496649.1"/>
    </source>
</evidence>
<dbReference type="Proteomes" id="UP001254608">
    <property type="component" value="Unassembled WGS sequence"/>
</dbReference>
<dbReference type="Gene3D" id="2.40.170.20">
    <property type="entry name" value="TonB-dependent receptor, beta-barrel domain"/>
    <property type="match status" value="2"/>
</dbReference>
<evidence type="ECO:0000313" key="7">
    <source>
        <dbReference type="Proteomes" id="UP001254608"/>
    </source>
</evidence>
<feature type="domain" description="TonB-dependent transporter Oar-like beta-barrel" evidence="5">
    <location>
        <begin position="588"/>
        <end position="984"/>
    </location>
</feature>
<comment type="caution">
    <text evidence="6">The sequence shown here is derived from an EMBL/GenBank/DDBJ whole genome shotgun (WGS) entry which is preliminary data.</text>
</comment>
<dbReference type="SUPFAM" id="SSF56935">
    <property type="entry name" value="Porins"/>
    <property type="match status" value="1"/>
</dbReference>